<comment type="catalytic activity">
    <reaction evidence="10">
        <text>L-tyrosine + O2 = L-dopaquinone + H2O</text>
        <dbReference type="Rhea" id="RHEA:18117"/>
        <dbReference type="ChEBI" id="CHEBI:15377"/>
        <dbReference type="ChEBI" id="CHEBI:15379"/>
        <dbReference type="ChEBI" id="CHEBI:57924"/>
        <dbReference type="ChEBI" id="CHEBI:58315"/>
        <dbReference type="EC" id="1.14.18.1"/>
    </reaction>
</comment>
<accession>A0A017S513</accession>
<evidence type="ECO:0000313" key="13">
    <source>
        <dbReference type="Proteomes" id="UP000019804"/>
    </source>
</evidence>
<dbReference type="InterPro" id="IPR008922">
    <property type="entry name" value="Di-copper_centre_dom_sf"/>
</dbReference>
<dbReference type="GO" id="GO:0046872">
    <property type="term" value="F:metal ion binding"/>
    <property type="evidence" value="ECO:0007669"/>
    <property type="project" value="UniProtKB-KW"/>
</dbReference>
<dbReference type="HOGENOM" id="CLU_013691_1_2_1"/>
<dbReference type="RefSeq" id="XP_040634965.1">
    <property type="nucleotide sequence ID" value="XM_040785000.1"/>
</dbReference>
<evidence type="ECO:0000256" key="8">
    <source>
        <dbReference type="ARBA" id="ARBA00023101"/>
    </source>
</evidence>
<keyword evidence="4" id="KW-0479">Metal-binding</keyword>
<evidence type="ECO:0000256" key="10">
    <source>
        <dbReference type="ARBA" id="ARBA00048881"/>
    </source>
</evidence>
<dbReference type="EMBL" id="KK088446">
    <property type="protein sequence ID" value="EYE91275.1"/>
    <property type="molecule type" value="Genomic_DNA"/>
</dbReference>
<dbReference type="GO" id="GO:0042438">
    <property type="term" value="P:melanin biosynthetic process"/>
    <property type="evidence" value="ECO:0007669"/>
    <property type="project" value="UniProtKB-KW"/>
</dbReference>
<dbReference type="OrthoDB" id="1658288at2759"/>
<dbReference type="InterPro" id="IPR050316">
    <property type="entry name" value="Tyrosinase/Hemocyanin"/>
</dbReference>
<evidence type="ECO:0000256" key="3">
    <source>
        <dbReference type="ARBA" id="ARBA00011906"/>
    </source>
</evidence>
<organism evidence="12 13">
    <name type="scientific">Aspergillus ruber (strain CBS 135680)</name>
    <dbReference type="NCBI Taxonomy" id="1388766"/>
    <lineage>
        <taxon>Eukaryota</taxon>
        <taxon>Fungi</taxon>
        <taxon>Dikarya</taxon>
        <taxon>Ascomycota</taxon>
        <taxon>Pezizomycotina</taxon>
        <taxon>Eurotiomycetes</taxon>
        <taxon>Eurotiomycetidae</taxon>
        <taxon>Eurotiales</taxon>
        <taxon>Aspergillaceae</taxon>
        <taxon>Aspergillus</taxon>
        <taxon>Aspergillus subgen. Aspergillus</taxon>
    </lineage>
</organism>
<dbReference type="Proteomes" id="UP000019804">
    <property type="component" value="Unassembled WGS sequence"/>
</dbReference>
<feature type="domain" description="Tyrosinase copper-binding" evidence="11">
    <location>
        <begin position="318"/>
        <end position="329"/>
    </location>
</feature>
<sequence length="586" mass="67373">MPKTYPIIGAALPVRPELSGWSISHDQEHQRQVSLFLHALDKMQKKDPLEDQLSYFRISGTPYMQCLYNIMINELLPKIKDVTQRASWREAADRWRLPFWDWALPQEDTQKLGLPNILSQDKFDILELGGSTKFSITNPMFKYTHRMHIDGKLTPVPMGDERMGDLKVTYTVTDKVDKETELNVSISTRFGKTQGTSRYANPLTQEWVDGNQRLDLVNNALQNPNWRWMDSDELTSGSLASNVHRLLSDNYFKSYKPFSSTCCPPGEDHNPNDHLSLEMIHNNIHVRPPRQFVGGGGKDEKGVPTNGSMSNVPVSSFDPVFWMHHNNIDRIFAIWQFLNPEAWLTPDDNCKPTEELQPFHMDEKGTVFTANDVRRWEKFGYTYPELVTGMTKEKLQQLINDKYARPSVQELMESRDGKGITDTHFQDYVINVQYDRYALQGQPYTIFFVLQVDEDHVYYVGQISTFSAQLSGDCGNCESQKKHGVLSKGQVPLTPQLVRLVRKYSTFLKDASGITGVNVGLNPEFMNVFLQKTLYWHVLTVRRSINLFYEVYVPVLITLIEFWERGSTIRGSELGGVNTYREGCVR</sequence>
<keyword evidence="5" id="KW-0560">Oxidoreductase</keyword>
<evidence type="ECO:0000259" key="11">
    <source>
        <dbReference type="PROSITE" id="PS00498"/>
    </source>
</evidence>
<evidence type="ECO:0000256" key="2">
    <source>
        <dbReference type="ARBA" id="ARBA00009928"/>
    </source>
</evidence>
<dbReference type="STRING" id="1388766.A0A017S513"/>
<protein>
    <recommendedName>
        <fullName evidence="3">tyrosinase</fullName>
        <ecNumber evidence="3">1.14.18.1</ecNumber>
    </recommendedName>
</protein>
<name>A0A017S513_ASPRC</name>
<keyword evidence="7" id="KW-0503">Monooxygenase</keyword>
<dbReference type="GeneID" id="63700124"/>
<dbReference type="Gene3D" id="1.10.1280.10">
    <property type="entry name" value="Di-copper center containing domain from catechol oxidase"/>
    <property type="match status" value="2"/>
</dbReference>
<evidence type="ECO:0000256" key="7">
    <source>
        <dbReference type="ARBA" id="ARBA00023033"/>
    </source>
</evidence>
<comment type="cofactor">
    <cofactor evidence="1">
        <name>Cu(2+)</name>
        <dbReference type="ChEBI" id="CHEBI:29036"/>
    </cofactor>
</comment>
<gene>
    <name evidence="12" type="ORF">EURHEDRAFT_465100</name>
</gene>
<proteinExistence type="inferred from homology"/>
<keyword evidence="13" id="KW-1185">Reference proteome</keyword>
<evidence type="ECO:0000256" key="1">
    <source>
        <dbReference type="ARBA" id="ARBA00001973"/>
    </source>
</evidence>
<dbReference type="GO" id="GO:0004503">
    <property type="term" value="F:tyrosinase activity"/>
    <property type="evidence" value="ECO:0007669"/>
    <property type="project" value="UniProtKB-EC"/>
</dbReference>
<dbReference type="Gene3D" id="2.60.310.20">
    <property type="match status" value="1"/>
</dbReference>
<evidence type="ECO:0000256" key="6">
    <source>
        <dbReference type="ARBA" id="ARBA00023008"/>
    </source>
</evidence>
<dbReference type="EC" id="1.14.18.1" evidence="3"/>
<dbReference type="Pfam" id="PF18132">
    <property type="entry name" value="Tyrosinase_C"/>
    <property type="match status" value="1"/>
</dbReference>
<dbReference type="AlphaFoldDB" id="A0A017S513"/>
<evidence type="ECO:0000256" key="9">
    <source>
        <dbReference type="ARBA" id="ARBA00048233"/>
    </source>
</evidence>
<comment type="catalytic activity">
    <reaction evidence="9">
        <text>2 L-dopa + O2 = 2 L-dopaquinone + 2 H2O</text>
        <dbReference type="Rhea" id="RHEA:34287"/>
        <dbReference type="ChEBI" id="CHEBI:15377"/>
        <dbReference type="ChEBI" id="CHEBI:15379"/>
        <dbReference type="ChEBI" id="CHEBI:57504"/>
        <dbReference type="ChEBI" id="CHEBI:57924"/>
        <dbReference type="EC" id="1.14.18.1"/>
    </reaction>
</comment>
<dbReference type="SUPFAM" id="SSF48056">
    <property type="entry name" value="Di-copper centre-containing domain"/>
    <property type="match status" value="1"/>
</dbReference>
<dbReference type="InterPro" id="IPR002227">
    <property type="entry name" value="Tyrosinase_Cu-bd"/>
</dbReference>
<evidence type="ECO:0000256" key="5">
    <source>
        <dbReference type="ARBA" id="ARBA00023002"/>
    </source>
</evidence>
<dbReference type="PANTHER" id="PTHR11474:SF76">
    <property type="entry name" value="SHKT DOMAIN-CONTAINING PROTEIN"/>
    <property type="match status" value="1"/>
</dbReference>
<reference evidence="13" key="1">
    <citation type="journal article" date="2014" name="Nat. Commun.">
        <title>Genomic adaptations of the halophilic Dead Sea filamentous fungus Eurotium rubrum.</title>
        <authorList>
            <person name="Kis-Papo T."/>
            <person name="Weig A.R."/>
            <person name="Riley R."/>
            <person name="Persoh D."/>
            <person name="Salamov A."/>
            <person name="Sun H."/>
            <person name="Lipzen A."/>
            <person name="Wasser S.P."/>
            <person name="Rambold G."/>
            <person name="Grigoriev I.V."/>
            <person name="Nevo E."/>
        </authorList>
    </citation>
    <scope>NUCLEOTIDE SEQUENCE [LARGE SCALE GENOMIC DNA]</scope>
    <source>
        <strain evidence="13">CBS 135680</strain>
    </source>
</reference>
<dbReference type="Pfam" id="PF00264">
    <property type="entry name" value="Tyrosinase"/>
    <property type="match status" value="1"/>
</dbReference>
<dbReference type="InterPro" id="IPR041640">
    <property type="entry name" value="Tyrosinase_C"/>
</dbReference>
<evidence type="ECO:0000313" key="12">
    <source>
        <dbReference type="EMBL" id="EYE91275.1"/>
    </source>
</evidence>
<keyword evidence="8" id="KW-0470">Melanin biosynthesis</keyword>
<keyword evidence="6" id="KW-0186">Copper</keyword>
<dbReference type="PROSITE" id="PS00498">
    <property type="entry name" value="TYROSINASE_2"/>
    <property type="match status" value="1"/>
</dbReference>
<comment type="similarity">
    <text evidence="2">Belongs to the tyrosinase family.</text>
</comment>
<dbReference type="PANTHER" id="PTHR11474">
    <property type="entry name" value="TYROSINASE FAMILY MEMBER"/>
    <property type="match status" value="1"/>
</dbReference>
<evidence type="ECO:0000256" key="4">
    <source>
        <dbReference type="ARBA" id="ARBA00022723"/>
    </source>
</evidence>